<dbReference type="PANTHER" id="PTHR33877">
    <property type="entry name" value="SLL1193 PROTEIN"/>
    <property type="match status" value="1"/>
</dbReference>
<name>Q0SH35_RHOJR</name>
<dbReference type="InterPro" id="IPR052892">
    <property type="entry name" value="NA-targeting_endonuclease"/>
</dbReference>
<accession>Q0SH35</accession>
<dbReference type="KEGG" id="rha:RHA1_ro01327"/>
<gene>
    <name evidence="3" type="ordered locus">RHA1_ro01327</name>
</gene>
<dbReference type="Gene3D" id="1.10.30.50">
    <property type="match status" value="1"/>
</dbReference>
<evidence type="ECO:0000313" key="3">
    <source>
        <dbReference type="EMBL" id="ABG93151.1"/>
    </source>
</evidence>
<sequence>MSCSTCSDRFTRRVQEGRSDARTARSPRNPVAAVTHGRRLLPRRPARRTRDHARPEDLPHRPTRLTRLPSPACSHRREPTTEPRSPVRHFSRNPPGNTLDARNWSRADVLVVNVTYEALCEIPAERAVVLISVGAAETVADREPPFPIRSQHVEISLPQTIRLLRYVYVPHSEMVTDSSRATFAGVFRRDRNRCGYCAEPVATTIDHVLPRSRGGPNTWANLVACCVPCNQRKADRTPEEAGMPLLWEPKAPRHIEKAQRLIWRDLAAV</sequence>
<dbReference type="Pfam" id="PF14279">
    <property type="entry name" value="HNH_5"/>
    <property type="match status" value="1"/>
</dbReference>
<dbReference type="EMBL" id="CP000431">
    <property type="protein sequence ID" value="ABG93151.1"/>
    <property type="molecule type" value="Genomic_DNA"/>
</dbReference>
<dbReference type="CDD" id="cd00085">
    <property type="entry name" value="HNHc"/>
    <property type="match status" value="1"/>
</dbReference>
<reference evidence="4" key="1">
    <citation type="journal article" date="2006" name="Proc. Natl. Acad. Sci. U.S.A.">
        <title>The complete genome of Rhodococcus sp. RHA1 provides insights into a catabolic powerhouse.</title>
        <authorList>
            <person name="McLeod M.P."/>
            <person name="Warren R.L."/>
            <person name="Hsiao W.W.L."/>
            <person name="Araki N."/>
            <person name="Myhre M."/>
            <person name="Fernandes C."/>
            <person name="Miyazawa D."/>
            <person name="Wong W."/>
            <person name="Lillquist A.L."/>
            <person name="Wang D."/>
            <person name="Dosanjh M."/>
            <person name="Hara H."/>
            <person name="Petrescu A."/>
            <person name="Morin R.D."/>
            <person name="Yang G."/>
            <person name="Stott J.M."/>
            <person name="Schein J.E."/>
            <person name="Shin H."/>
            <person name="Smailus D."/>
            <person name="Siddiqui A.S."/>
            <person name="Marra M.A."/>
            <person name="Jones S.J.M."/>
            <person name="Holt R."/>
            <person name="Brinkman F.S.L."/>
            <person name="Miyauchi K."/>
            <person name="Fukuda M."/>
            <person name="Davies J.E."/>
            <person name="Mohn W.W."/>
            <person name="Eltis L.D."/>
        </authorList>
    </citation>
    <scope>NUCLEOTIDE SEQUENCE [LARGE SCALE GENOMIC DNA]</scope>
    <source>
        <strain evidence="4">RHA1</strain>
    </source>
</reference>
<dbReference type="eggNOG" id="COG1403">
    <property type="taxonomic scope" value="Bacteria"/>
</dbReference>
<dbReference type="AlphaFoldDB" id="Q0SH35"/>
<organism evidence="3 4">
    <name type="scientific">Rhodococcus jostii (strain RHA1)</name>
    <dbReference type="NCBI Taxonomy" id="101510"/>
    <lineage>
        <taxon>Bacteria</taxon>
        <taxon>Bacillati</taxon>
        <taxon>Actinomycetota</taxon>
        <taxon>Actinomycetes</taxon>
        <taxon>Mycobacteriales</taxon>
        <taxon>Nocardiaceae</taxon>
        <taxon>Rhodococcus</taxon>
    </lineage>
</organism>
<feature type="domain" description="HNH nuclease" evidence="2">
    <location>
        <begin position="181"/>
        <end position="231"/>
    </location>
</feature>
<protein>
    <recommendedName>
        <fullName evidence="2">HNH nuclease domain-containing protein</fullName>
    </recommendedName>
</protein>
<feature type="compositionally biased region" description="Basic residues" evidence="1">
    <location>
        <begin position="36"/>
        <end position="51"/>
    </location>
</feature>
<dbReference type="InterPro" id="IPR029471">
    <property type="entry name" value="HNH_5"/>
</dbReference>
<dbReference type="SMART" id="SM00507">
    <property type="entry name" value="HNHc"/>
    <property type="match status" value="1"/>
</dbReference>
<evidence type="ECO:0000313" key="4">
    <source>
        <dbReference type="Proteomes" id="UP000008710"/>
    </source>
</evidence>
<dbReference type="HOGENOM" id="CLU_1033968_0_0_11"/>
<dbReference type="PANTHER" id="PTHR33877:SF2">
    <property type="entry name" value="OS07G0170200 PROTEIN"/>
    <property type="match status" value="1"/>
</dbReference>
<dbReference type="InterPro" id="IPR003615">
    <property type="entry name" value="HNH_nuc"/>
</dbReference>
<evidence type="ECO:0000259" key="2">
    <source>
        <dbReference type="SMART" id="SM00507"/>
    </source>
</evidence>
<feature type="compositionally biased region" description="Basic and acidic residues" evidence="1">
    <location>
        <begin position="9"/>
        <end position="23"/>
    </location>
</feature>
<feature type="region of interest" description="Disordered" evidence="1">
    <location>
        <begin position="1"/>
        <end position="98"/>
    </location>
</feature>
<proteinExistence type="predicted"/>
<evidence type="ECO:0000256" key="1">
    <source>
        <dbReference type="SAM" id="MobiDB-lite"/>
    </source>
</evidence>
<dbReference type="Proteomes" id="UP000008710">
    <property type="component" value="Chromosome"/>
</dbReference>